<feature type="region of interest" description="Disordered" evidence="1">
    <location>
        <begin position="83"/>
        <end position="106"/>
    </location>
</feature>
<name>A0A2B4SKD8_STYPI</name>
<proteinExistence type="predicted"/>
<comment type="caution">
    <text evidence="2">The sequence shown here is derived from an EMBL/GenBank/DDBJ whole genome shotgun (WGS) entry which is preliminary data.</text>
</comment>
<dbReference type="Proteomes" id="UP000225706">
    <property type="component" value="Unassembled WGS sequence"/>
</dbReference>
<keyword evidence="3" id="KW-1185">Reference proteome</keyword>
<evidence type="ECO:0000313" key="2">
    <source>
        <dbReference type="EMBL" id="PFX29569.1"/>
    </source>
</evidence>
<feature type="region of interest" description="Disordered" evidence="1">
    <location>
        <begin position="36"/>
        <end position="55"/>
    </location>
</feature>
<gene>
    <name evidence="2" type="ORF">AWC38_SpisGene5626</name>
</gene>
<sequence length="380" mass="41936">MKKMRKYSGATGVKTLPIVPSTFAATSSPHFMAALSGKTQDHASRKISSYKKSSASPYVPKKKSSALFIPSHLPMVHVTAMEEGVEDGSGKSASPRRKVSSNGSPWARWVKTDDLNEKHSVVSKSTAGRQRKISNTKPKASVLGETPLGRDLIFHRKISNTAAPAVMRVDKAEEKQRLLTKYALNNLTLNSDNRNRLIKNSYFSGYNVNGNLEANLPTRGRTQSLNFVSKGEQGKVNAAAKVFTSRVNQDESASSMFGRVRAQSLNIVPCGSESVRTRTSHNRNGGLREIVEMRGRKSPIEDGAALAADSRLQVEVVTDTNQKPACLYRYPQRKDSSEYSRPSVKRDNLHTVAPSLRKVSQDRNAFLTFPDLRAKTWIES</sequence>
<feature type="compositionally biased region" description="Polar residues" evidence="1">
    <location>
        <begin position="46"/>
        <end position="55"/>
    </location>
</feature>
<protein>
    <submittedName>
        <fullName evidence="2">Uncharacterized protein</fullName>
    </submittedName>
</protein>
<dbReference type="AlphaFoldDB" id="A0A2B4SKD8"/>
<evidence type="ECO:0000313" key="3">
    <source>
        <dbReference type="Proteomes" id="UP000225706"/>
    </source>
</evidence>
<organism evidence="2 3">
    <name type="scientific">Stylophora pistillata</name>
    <name type="common">Smooth cauliflower coral</name>
    <dbReference type="NCBI Taxonomy" id="50429"/>
    <lineage>
        <taxon>Eukaryota</taxon>
        <taxon>Metazoa</taxon>
        <taxon>Cnidaria</taxon>
        <taxon>Anthozoa</taxon>
        <taxon>Hexacorallia</taxon>
        <taxon>Scleractinia</taxon>
        <taxon>Astrocoeniina</taxon>
        <taxon>Pocilloporidae</taxon>
        <taxon>Stylophora</taxon>
    </lineage>
</organism>
<evidence type="ECO:0000256" key="1">
    <source>
        <dbReference type="SAM" id="MobiDB-lite"/>
    </source>
</evidence>
<dbReference type="OrthoDB" id="5959846at2759"/>
<accession>A0A2B4SKD8</accession>
<reference evidence="3" key="1">
    <citation type="journal article" date="2017" name="bioRxiv">
        <title>Comparative analysis of the genomes of Stylophora pistillata and Acropora digitifera provides evidence for extensive differences between species of corals.</title>
        <authorList>
            <person name="Voolstra C.R."/>
            <person name="Li Y."/>
            <person name="Liew Y.J."/>
            <person name="Baumgarten S."/>
            <person name="Zoccola D."/>
            <person name="Flot J.-F."/>
            <person name="Tambutte S."/>
            <person name="Allemand D."/>
            <person name="Aranda M."/>
        </authorList>
    </citation>
    <scope>NUCLEOTIDE SEQUENCE [LARGE SCALE GENOMIC DNA]</scope>
</reference>
<dbReference type="EMBL" id="LSMT01000063">
    <property type="protein sequence ID" value="PFX29569.1"/>
    <property type="molecule type" value="Genomic_DNA"/>
</dbReference>